<evidence type="ECO:0000256" key="4">
    <source>
        <dbReference type="ARBA" id="ARBA00022692"/>
    </source>
</evidence>
<dbReference type="PANTHER" id="PTHR37461">
    <property type="entry name" value="ANTI-SIGMA-K FACTOR RSKA"/>
    <property type="match status" value="1"/>
</dbReference>
<name>A0A6N6M7Q5_9FLAO</name>
<dbReference type="GO" id="GO:0005886">
    <property type="term" value="C:plasma membrane"/>
    <property type="evidence" value="ECO:0007669"/>
    <property type="project" value="UniProtKB-SubCell"/>
</dbReference>
<dbReference type="AlphaFoldDB" id="A0A6N6M7Q5"/>
<dbReference type="PANTHER" id="PTHR37461:SF1">
    <property type="entry name" value="ANTI-SIGMA-K FACTOR RSKA"/>
    <property type="match status" value="1"/>
</dbReference>
<feature type="domain" description="Anti-sigma K factor RskA C-terminal" evidence="11">
    <location>
        <begin position="143"/>
        <end position="294"/>
    </location>
</feature>
<evidence type="ECO:0000256" key="3">
    <source>
        <dbReference type="ARBA" id="ARBA00022475"/>
    </source>
</evidence>
<comment type="caution">
    <text evidence="12">The sequence shown here is derived from an EMBL/GenBank/DDBJ whole genome shotgun (WGS) entry which is preliminary data.</text>
</comment>
<dbReference type="Gene3D" id="1.10.10.1320">
    <property type="entry name" value="Anti-sigma factor, zinc-finger domain"/>
    <property type="match status" value="1"/>
</dbReference>
<keyword evidence="13" id="KW-1185">Reference proteome</keyword>
<evidence type="ECO:0000256" key="9">
    <source>
        <dbReference type="SAM" id="Coils"/>
    </source>
</evidence>
<evidence type="ECO:0000256" key="7">
    <source>
        <dbReference type="ARBA" id="ARBA00029829"/>
    </source>
</evidence>
<evidence type="ECO:0000256" key="2">
    <source>
        <dbReference type="ARBA" id="ARBA00004236"/>
    </source>
</evidence>
<evidence type="ECO:0000259" key="11">
    <source>
        <dbReference type="Pfam" id="PF10099"/>
    </source>
</evidence>
<evidence type="ECO:0000256" key="10">
    <source>
        <dbReference type="SAM" id="Phobius"/>
    </source>
</evidence>
<evidence type="ECO:0000256" key="8">
    <source>
        <dbReference type="ARBA" id="ARBA00030803"/>
    </source>
</evidence>
<dbReference type="InterPro" id="IPR018764">
    <property type="entry name" value="RskA_C"/>
</dbReference>
<reference evidence="12 13" key="1">
    <citation type="submission" date="2019-09" db="EMBL/GenBank/DDBJ databases">
        <title>Genomes of Cryomorphaceae.</title>
        <authorList>
            <person name="Bowman J.P."/>
        </authorList>
    </citation>
    <scope>NUCLEOTIDE SEQUENCE [LARGE SCALE GENOMIC DNA]</scope>
    <source>
        <strain evidence="12 13">KCTC 52047</strain>
    </source>
</reference>
<evidence type="ECO:0000313" key="12">
    <source>
        <dbReference type="EMBL" id="KAB1062865.1"/>
    </source>
</evidence>
<dbReference type="GO" id="GO:0016989">
    <property type="term" value="F:sigma factor antagonist activity"/>
    <property type="evidence" value="ECO:0007669"/>
    <property type="project" value="TreeGrafter"/>
</dbReference>
<keyword evidence="6 10" id="KW-0472">Membrane</keyword>
<dbReference type="EMBL" id="WACR01000010">
    <property type="protein sequence ID" value="KAB1062865.1"/>
    <property type="molecule type" value="Genomic_DNA"/>
</dbReference>
<accession>A0A6N6M7Q5</accession>
<comment type="subcellular location">
    <subcellularLocation>
        <location evidence="2">Cell membrane</location>
    </subcellularLocation>
    <subcellularLocation>
        <location evidence="1">Membrane</location>
        <topology evidence="1">Single-pass membrane protein</topology>
    </subcellularLocation>
</comment>
<dbReference type="InterPro" id="IPR041916">
    <property type="entry name" value="Anti_sigma_zinc_sf"/>
</dbReference>
<dbReference type="GO" id="GO:0006417">
    <property type="term" value="P:regulation of translation"/>
    <property type="evidence" value="ECO:0007669"/>
    <property type="project" value="TreeGrafter"/>
</dbReference>
<evidence type="ECO:0000313" key="13">
    <source>
        <dbReference type="Proteomes" id="UP000435357"/>
    </source>
</evidence>
<protein>
    <recommendedName>
        <fullName evidence="8">Regulator of SigK</fullName>
    </recommendedName>
    <alternativeName>
        <fullName evidence="7">Sigma-K anti-sigma factor RskA</fullName>
    </alternativeName>
</protein>
<evidence type="ECO:0000256" key="1">
    <source>
        <dbReference type="ARBA" id="ARBA00004167"/>
    </source>
</evidence>
<sequence>MAAWNRENKNAKRTKRFKKYIFSRVNVKEYIESGILEAYALGQVSDQERQEVQCLTSIYPELKEELESVQQNLDEYAKAHAQKAPSDLKAKILAQVRETEQLPVMEAVKEKAIDKTQEERLDAGRGQNRNKSLVYWSVAASFLFILGLGLSYWQFNESEKLADQVEEQSLKLEGALEKLEKRENQLAKVDRRLNALTGSDYKRIPLKGTEKFNSSYAEIHWNKDAESVFINVSGLPTPPEGKQYQLWALDGDQPISKGMIESEDAGTIQEMLATAKADAFAITLEKEGGVEKPTLEQMVVLGKVS</sequence>
<keyword evidence="4 10" id="KW-0812">Transmembrane</keyword>
<feature type="coiled-coil region" evidence="9">
    <location>
        <begin position="52"/>
        <end position="79"/>
    </location>
</feature>
<keyword evidence="5 10" id="KW-1133">Transmembrane helix</keyword>
<dbReference type="Proteomes" id="UP000435357">
    <property type="component" value="Unassembled WGS sequence"/>
</dbReference>
<evidence type="ECO:0000256" key="6">
    <source>
        <dbReference type="ARBA" id="ARBA00023136"/>
    </source>
</evidence>
<dbReference type="Pfam" id="PF10099">
    <property type="entry name" value="RskA_C"/>
    <property type="match status" value="1"/>
</dbReference>
<feature type="transmembrane region" description="Helical" evidence="10">
    <location>
        <begin position="133"/>
        <end position="153"/>
    </location>
</feature>
<dbReference type="InterPro" id="IPR051474">
    <property type="entry name" value="Anti-sigma-K/W_factor"/>
</dbReference>
<gene>
    <name evidence="12" type="ORF">F3059_11810</name>
</gene>
<evidence type="ECO:0000256" key="5">
    <source>
        <dbReference type="ARBA" id="ARBA00022989"/>
    </source>
</evidence>
<proteinExistence type="predicted"/>
<dbReference type="OrthoDB" id="1420916at2"/>
<keyword evidence="9" id="KW-0175">Coiled coil</keyword>
<organism evidence="12 13">
    <name type="scientific">Salibacter halophilus</name>
    <dbReference type="NCBI Taxonomy" id="1803916"/>
    <lineage>
        <taxon>Bacteria</taxon>
        <taxon>Pseudomonadati</taxon>
        <taxon>Bacteroidota</taxon>
        <taxon>Flavobacteriia</taxon>
        <taxon>Flavobacteriales</taxon>
        <taxon>Salibacteraceae</taxon>
        <taxon>Salibacter</taxon>
    </lineage>
</organism>
<keyword evidence="3" id="KW-1003">Cell membrane</keyword>
<feature type="coiled-coil region" evidence="9">
    <location>
        <begin position="158"/>
        <end position="199"/>
    </location>
</feature>